<dbReference type="OrthoDB" id="9778383at2"/>
<evidence type="ECO:0000256" key="3">
    <source>
        <dbReference type="ARBA" id="ARBA00024484"/>
    </source>
</evidence>
<evidence type="ECO:0000313" key="6">
    <source>
        <dbReference type="Proteomes" id="UP000006008"/>
    </source>
</evidence>
<dbReference type="AlphaFoldDB" id="G5HAG4"/>
<dbReference type="Gene3D" id="3.30.300.30">
    <property type="match status" value="1"/>
</dbReference>
<dbReference type="PANTHER" id="PTHR43272:SF33">
    <property type="entry name" value="AMP-BINDING DOMAIN-CONTAINING PROTEIN-RELATED"/>
    <property type="match status" value="1"/>
</dbReference>
<dbReference type="GeneID" id="92815338"/>
<dbReference type="SUPFAM" id="SSF56801">
    <property type="entry name" value="Acetyl-CoA synthetase-like"/>
    <property type="match status" value="1"/>
</dbReference>
<keyword evidence="1" id="KW-0547">Nucleotide-binding</keyword>
<keyword evidence="2" id="KW-0067">ATP-binding</keyword>
<proteinExistence type="predicted"/>
<dbReference type="STRING" id="742725.HMPREF9450_01629"/>
<feature type="domain" description="AMP-dependent synthetase/ligase" evidence="4">
    <location>
        <begin position="12"/>
        <end position="411"/>
    </location>
</feature>
<accession>G5HAG4</accession>
<dbReference type="InterPro" id="IPR042099">
    <property type="entry name" value="ANL_N_sf"/>
</dbReference>
<dbReference type="Proteomes" id="UP000006008">
    <property type="component" value="Unassembled WGS sequence"/>
</dbReference>
<comment type="caution">
    <text evidence="5">The sequence shown here is derived from an EMBL/GenBank/DDBJ whole genome shotgun (WGS) entry which is preliminary data.</text>
</comment>
<dbReference type="PROSITE" id="PS00455">
    <property type="entry name" value="AMP_BINDING"/>
    <property type="match status" value="1"/>
</dbReference>
<dbReference type="RefSeq" id="WP_009134435.1">
    <property type="nucleotide sequence ID" value="NZ_CP102250.1"/>
</dbReference>
<protein>
    <recommendedName>
        <fullName evidence="4">AMP-dependent synthetase/ligase domain-containing protein</fullName>
    </recommendedName>
</protein>
<evidence type="ECO:0000256" key="1">
    <source>
        <dbReference type="ARBA" id="ARBA00022741"/>
    </source>
</evidence>
<dbReference type="GO" id="GO:0004467">
    <property type="term" value="F:long-chain fatty acid-CoA ligase activity"/>
    <property type="evidence" value="ECO:0007669"/>
    <property type="project" value="UniProtKB-EC"/>
</dbReference>
<dbReference type="EMBL" id="ADLD01000013">
    <property type="protein sequence ID" value="EHB91580.1"/>
    <property type="molecule type" value="Genomic_DNA"/>
</dbReference>
<dbReference type="InterPro" id="IPR045851">
    <property type="entry name" value="AMP-bd_C_sf"/>
</dbReference>
<dbReference type="InterPro" id="IPR020845">
    <property type="entry name" value="AMP-binding_CS"/>
</dbReference>
<comment type="catalytic activity">
    <reaction evidence="3">
        <text>a long-chain fatty acid + ATP + CoA = a long-chain fatty acyl-CoA + AMP + diphosphate</text>
        <dbReference type="Rhea" id="RHEA:15421"/>
        <dbReference type="ChEBI" id="CHEBI:30616"/>
        <dbReference type="ChEBI" id="CHEBI:33019"/>
        <dbReference type="ChEBI" id="CHEBI:57287"/>
        <dbReference type="ChEBI" id="CHEBI:57560"/>
        <dbReference type="ChEBI" id="CHEBI:83139"/>
        <dbReference type="ChEBI" id="CHEBI:456215"/>
        <dbReference type="EC" id="6.2.1.3"/>
    </reaction>
    <physiologicalReaction direction="left-to-right" evidence="3">
        <dbReference type="Rhea" id="RHEA:15422"/>
    </physiologicalReaction>
</comment>
<reference evidence="5 6" key="1">
    <citation type="submission" date="2011-08" db="EMBL/GenBank/DDBJ databases">
        <title>The Genome Sequence of Alistipes indistinctus YIT 12060.</title>
        <authorList>
            <consortium name="The Broad Institute Genome Sequencing Platform"/>
            <person name="Earl A."/>
            <person name="Ward D."/>
            <person name="Feldgarden M."/>
            <person name="Gevers D."/>
            <person name="Morotomi M."/>
            <person name="Young S.K."/>
            <person name="Zeng Q."/>
            <person name="Gargeya S."/>
            <person name="Fitzgerald M."/>
            <person name="Haas B."/>
            <person name="Abouelleil A."/>
            <person name="Alvarado L."/>
            <person name="Arachchi H.M."/>
            <person name="Berlin A."/>
            <person name="Brown A."/>
            <person name="Chapman S.B."/>
            <person name="Chen Z."/>
            <person name="Dunbar C."/>
            <person name="Freedman E."/>
            <person name="Gearin G."/>
            <person name="Gellesch M."/>
            <person name="Goldberg J."/>
            <person name="Griggs A."/>
            <person name="Gujja S."/>
            <person name="Heiman D."/>
            <person name="Howarth C."/>
            <person name="Larson L."/>
            <person name="Lui A."/>
            <person name="MacDonald P.J.P."/>
            <person name="Montmayeur A."/>
            <person name="Murphy C."/>
            <person name="Neiman D."/>
            <person name="Pearson M."/>
            <person name="Priest M."/>
            <person name="Roberts A."/>
            <person name="Saif S."/>
            <person name="Shea T."/>
            <person name="Shenoy N."/>
            <person name="Sisk P."/>
            <person name="Stolte C."/>
            <person name="Sykes S."/>
            <person name="Wortman J."/>
            <person name="Nusbaum C."/>
            <person name="Birren B."/>
        </authorList>
    </citation>
    <scope>NUCLEOTIDE SEQUENCE [LARGE SCALE GENOMIC DNA]</scope>
    <source>
        <strain evidence="5 6">YIT 12060</strain>
    </source>
</reference>
<dbReference type="Gene3D" id="3.40.50.12780">
    <property type="entry name" value="N-terminal domain of ligase-like"/>
    <property type="match status" value="1"/>
</dbReference>
<dbReference type="PANTHER" id="PTHR43272">
    <property type="entry name" value="LONG-CHAIN-FATTY-ACID--COA LIGASE"/>
    <property type="match status" value="1"/>
</dbReference>
<dbReference type="PATRIC" id="fig|742725.3.peg.1722"/>
<evidence type="ECO:0000256" key="2">
    <source>
        <dbReference type="ARBA" id="ARBA00022840"/>
    </source>
</evidence>
<dbReference type="Pfam" id="PF00501">
    <property type="entry name" value="AMP-binding"/>
    <property type="match status" value="1"/>
</dbReference>
<keyword evidence="6" id="KW-1185">Reference proteome</keyword>
<dbReference type="InterPro" id="IPR000873">
    <property type="entry name" value="AMP-dep_synth/lig_dom"/>
</dbReference>
<sequence length="553" mass="62574">MLKENLIELYQKSFRENKELPALSDYFKKESFSYFEMAKEIAKLHLLFEEAGLQRGDKVALIGRNNPRWCIVYIATITYGAVIVPILQDFSPNDVHHIINHSDSVLLFAGDIYWDTIETDNIEQVRAAFSLTDFHCLYERHGDSLARFQREIGKRYRCRYPRGFTSKEIAYPKIDNDSVAVISYTSGTTGFSKGVMLTINNLTGNVLFGVQSKLHFKGSRIVSFLPLAHAFGCAFDFLAALAAGTHITLLGKIPSPKILIEAMGEVKPHLICIVPLILEKIYRKQIKPSLEKGVVKLAMRVPLLDTQVYASVCNRLTESFGGEFTQVIAGGAPLNSEVEEFLHKIKFRFTVGYGLTECAPLISYTYYKDFIPTSCGRVLDGLMEAKIDSPDPQRIPGEICVRGEHVMKGYYKNPEATRQVIDEEGWLHTGDIGTMNEDNTLFIKGRSKSMILSANGQNIYPEEIESKLNNMSCVLESLVVERDGKLVALVYPDYEQADEAGISYSDIQRVMDENKEVLNTLVAPYEQVTKIMLWPNEFEKTPKKSIKRFLYNR</sequence>
<dbReference type="eggNOG" id="COG1022">
    <property type="taxonomic scope" value="Bacteria"/>
</dbReference>
<name>G5HAG4_9BACT</name>
<dbReference type="HOGENOM" id="CLU_000022_59_9_10"/>
<evidence type="ECO:0000313" key="5">
    <source>
        <dbReference type="EMBL" id="EHB91580.1"/>
    </source>
</evidence>
<organism evidence="5 6">
    <name type="scientific">Alistipes indistinctus YIT 12060</name>
    <dbReference type="NCBI Taxonomy" id="742725"/>
    <lineage>
        <taxon>Bacteria</taxon>
        <taxon>Pseudomonadati</taxon>
        <taxon>Bacteroidota</taxon>
        <taxon>Bacteroidia</taxon>
        <taxon>Bacteroidales</taxon>
        <taxon>Rikenellaceae</taxon>
        <taxon>Alistipes</taxon>
    </lineage>
</organism>
<evidence type="ECO:0000259" key="4">
    <source>
        <dbReference type="Pfam" id="PF00501"/>
    </source>
</evidence>
<dbReference type="GO" id="GO:0016020">
    <property type="term" value="C:membrane"/>
    <property type="evidence" value="ECO:0007669"/>
    <property type="project" value="TreeGrafter"/>
</dbReference>
<dbReference type="GO" id="GO:0005524">
    <property type="term" value="F:ATP binding"/>
    <property type="evidence" value="ECO:0007669"/>
    <property type="project" value="UniProtKB-KW"/>
</dbReference>
<gene>
    <name evidence="5" type="ORF">HMPREF9450_01629</name>
</gene>